<evidence type="ECO:0000256" key="9">
    <source>
        <dbReference type="ARBA" id="ARBA00065744"/>
    </source>
</evidence>
<comment type="function">
    <text evidence="8">Involved in the activation cascade of caspases responsible for apoptosis execution. Might function by either activating some proteins required for cell death or inactivating proteins necessary for cell survival. Associates with PIDD1 and CRADD to form the PIDDosome, a complex that activates CASP2 and triggers apoptosis in response to genotoxic stress.</text>
</comment>
<evidence type="ECO:0000259" key="16">
    <source>
        <dbReference type="PROSITE" id="PS50208"/>
    </source>
</evidence>
<keyword evidence="5" id="KW-0788">Thiol protease</keyword>
<evidence type="ECO:0000256" key="1">
    <source>
        <dbReference type="ARBA" id="ARBA00010134"/>
    </source>
</evidence>
<feature type="active site" evidence="13">
    <location>
        <position position="303"/>
    </location>
</feature>
<feature type="domain" description="CARD" evidence="17">
    <location>
        <begin position="15"/>
        <end position="104"/>
    </location>
</feature>
<comment type="subunit">
    <text evidence="9">Heterotetramer that consists of two anti-parallel arranged heterodimers, each one formed by a p18 subunit and a p12 subunit. Forms a complex named the PIDDosome with PIDD1 and CRADD. Interacts with NOL3 (via CARD domain); inhibits CASP2 activity in a phosphorylation-dependent manner.</text>
</comment>
<evidence type="ECO:0000256" key="3">
    <source>
        <dbReference type="ARBA" id="ARBA00022703"/>
    </source>
</evidence>
<evidence type="ECO:0000313" key="19">
    <source>
        <dbReference type="Proteomes" id="UP001166674"/>
    </source>
</evidence>
<dbReference type="InterPro" id="IPR015917">
    <property type="entry name" value="Pept_C14A"/>
</dbReference>
<dbReference type="InterPro" id="IPR029030">
    <property type="entry name" value="Caspase-like_dom_sf"/>
</dbReference>
<comment type="caution">
    <text evidence="18">The sequence shown here is derived from an EMBL/GenBank/DDBJ whole genome shotgun (WGS) entry which is preliminary data.</text>
</comment>
<evidence type="ECO:0000256" key="7">
    <source>
        <dbReference type="ARBA" id="ARBA00051445"/>
    </source>
</evidence>
<keyword evidence="3" id="KW-0053">Apoptosis</keyword>
<dbReference type="SUPFAM" id="SSF47986">
    <property type="entry name" value="DEATH domain"/>
    <property type="match status" value="1"/>
</dbReference>
<gene>
    <name evidence="18" type="ORF">SUZIE_155240</name>
</gene>
<sequence length="470" mass="52223">MPLSVVSRLSGVCGMHPDHQETLKKNRVVLAKQLLLSELLEHLLEKDIITLEMRELIQAKVGSFSQNVELLNLLPKRGPQAFDAFCAALRETKQGHLEDLLLTTLSGLQHVLPPLSCDFDMNLPFPVCESCPPHKQLRLSADTMEHSLDNGDGPPCLQVKPCTPEFYQTHCQLAYRLQSRPRGLALVLSNVHFTGEKDLEFRSGGDVDHSTLVTLFKLLGYNVHVLHDQTAQEMQEKLQNFARLPAHRVTDSCIVALLSHGVEGGIYGVDGKLLQLQEVFRLFDNANCPSLQNKPKMFFIQACRGGAIGSLGHLLLFTAATASLALPLEMGESNIFVHSVCLSADETDRGVDQQDGKNPGCEESDAGKEELLKMRLPTRSDMICGYACLKGTAAMRNTKRGSWYIEALTQVFSERACDMHVADMLVKVNALIKEREGYAPGTEFHRCKEMSEYCSTLCRHLYLFPGHPPT</sequence>
<evidence type="ECO:0000256" key="6">
    <source>
        <dbReference type="ARBA" id="ARBA00023145"/>
    </source>
</evidence>
<dbReference type="PROSITE" id="PS01121">
    <property type="entry name" value="CASPASE_HIS"/>
    <property type="match status" value="1"/>
</dbReference>
<feature type="domain" description="Caspase family p20" evidence="16">
    <location>
        <begin position="181"/>
        <end position="307"/>
    </location>
</feature>
<proteinExistence type="inferred from homology"/>
<evidence type="ECO:0000256" key="12">
    <source>
        <dbReference type="ARBA" id="ARBA00076240"/>
    </source>
</evidence>
<name>A0AA41SWV5_SCICA</name>
<dbReference type="GO" id="GO:0043065">
    <property type="term" value="P:positive regulation of apoptotic process"/>
    <property type="evidence" value="ECO:0007669"/>
    <property type="project" value="UniProtKB-ARBA"/>
</dbReference>
<dbReference type="PROSITE" id="PS01122">
    <property type="entry name" value="CASPASE_CYS"/>
    <property type="match status" value="1"/>
</dbReference>
<protein>
    <recommendedName>
        <fullName evidence="11">Caspase-2</fullName>
        <ecNumber evidence="10">3.4.22.55</ecNumber>
    </recommendedName>
    <alternativeName>
        <fullName evidence="12">Protease ICH-1</fullName>
    </alternativeName>
</protein>
<dbReference type="FunFam" id="1.10.533.10:FF:000024">
    <property type="entry name" value="caspase-2 isoform X1"/>
    <property type="match status" value="1"/>
</dbReference>
<feature type="domain" description="Caspase family p10" evidence="15">
    <location>
        <begin position="372"/>
        <end position="465"/>
    </location>
</feature>
<dbReference type="EC" id="3.4.22.55" evidence="10"/>
<dbReference type="InterPro" id="IPR011029">
    <property type="entry name" value="DEATH-like_dom_sf"/>
</dbReference>
<dbReference type="PANTHER" id="PTHR47901">
    <property type="entry name" value="CASPASE RECRUITMENT DOMAIN-CONTAINING PROTEIN 18"/>
    <property type="match status" value="1"/>
</dbReference>
<accession>A0AA41SWV5</accession>
<evidence type="ECO:0000256" key="14">
    <source>
        <dbReference type="RuleBase" id="RU003971"/>
    </source>
</evidence>
<dbReference type="InterPro" id="IPR002398">
    <property type="entry name" value="Pept_C14"/>
</dbReference>
<dbReference type="Gene3D" id="3.30.70.1470">
    <property type="entry name" value="Caspase-like"/>
    <property type="match status" value="1"/>
</dbReference>
<evidence type="ECO:0000256" key="11">
    <source>
        <dbReference type="ARBA" id="ARBA00068180"/>
    </source>
</evidence>
<evidence type="ECO:0000256" key="5">
    <source>
        <dbReference type="ARBA" id="ARBA00022807"/>
    </source>
</evidence>
<dbReference type="InterPro" id="IPR033139">
    <property type="entry name" value="Caspase_cys_AS"/>
</dbReference>
<dbReference type="GO" id="GO:0006915">
    <property type="term" value="P:apoptotic process"/>
    <property type="evidence" value="ECO:0007669"/>
    <property type="project" value="UniProtKB-KW"/>
</dbReference>
<dbReference type="InterPro" id="IPR001315">
    <property type="entry name" value="CARD"/>
</dbReference>
<dbReference type="PROSITE" id="PS50209">
    <property type="entry name" value="CARD"/>
    <property type="match status" value="1"/>
</dbReference>
<evidence type="ECO:0000313" key="18">
    <source>
        <dbReference type="EMBL" id="MBZ3879898.1"/>
    </source>
</evidence>
<dbReference type="InterPro" id="IPR011600">
    <property type="entry name" value="Pept_C14_caspase"/>
</dbReference>
<comment type="catalytic activity">
    <reaction evidence="7">
        <text>Strict requirement for an Asp residue at P1, with 316-Asp being essential for proteolytic activity and has a preferred cleavage sequence of Val-Asp-Val-Ala-Asp-|-.</text>
        <dbReference type="EC" id="3.4.22.55"/>
    </reaction>
</comment>
<dbReference type="AlphaFoldDB" id="A0AA41SWV5"/>
<dbReference type="Gene3D" id="1.10.533.10">
    <property type="entry name" value="Death Domain, Fas"/>
    <property type="match status" value="1"/>
</dbReference>
<comment type="similarity">
    <text evidence="1 14">Belongs to the peptidase C14A family.</text>
</comment>
<dbReference type="FunFam" id="3.40.50.1460:FF:000009">
    <property type="entry name" value="Caspase 2"/>
    <property type="match status" value="1"/>
</dbReference>
<dbReference type="InterPro" id="IPR001309">
    <property type="entry name" value="Pept_C14_p20"/>
</dbReference>
<keyword evidence="6" id="KW-0865">Zymogen</keyword>
<dbReference type="PROSITE" id="PS50208">
    <property type="entry name" value="CASPASE_P20"/>
    <property type="match status" value="1"/>
</dbReference>
<dbReference type="Pfam" id="PF00656">
    <property type="entry name" value="Peptidase_C14"/>
    <property type="match status" value="1"/>
</dbReference>
<evidence type="ECO:0000256" key="10">
    <source>
        <dbReference type="ARBA" id="ARBA00066475"/>
    </source>
</evidence>
<dbReference type="SMART" id="SM00115">
    <property type="entry name" value="CASc"/>
    <property type="match status" value="1"/>
</dbReference>
<keyword evidence="2" id="KW-0645">Protease</keyword>
<organism evidence="18 19">
    <name type="scientific">Sciurus carolinensis</name>
    <name type="common">Eastern gray squirrel</name>
    <dbReference type="NCBI Taxonomy" id="30640"/>
    <lineage>
        <taxon>Eukaryota</taxon>
        <taxon>Metazoa</taxon>
        <taxon>Chordata</taxon>
        <taxon>Craniata</taxon>
        <taxon>Vertebrata</taxon>
        <taxon>Euteleostomi</taxon>
        <taxon>Mammalia</taxon>
        <taxon>Eutheria</taxon>
        <taxon>Euarchontoglires</taxon>
        <taxon>Glires</taxon>
        <taxon>Rodentia</taxon>
        <taxon>Sciuromorpha</taxon>
        <taxon>Sciuridae</taxon>
        <taxon>Sciurinae</taxon>
        <taxon>Sciurini</taxon>
        <taxon>Sciurus</taxon>
    </lineage>
</organism>
<keyword evidence="19" id="KW-1185">Reference proteome</keyword>
<dbReference type="SUPFAM" id="SSF52129">
    <property type="entry name" value="Caspase-like"/>
    <property type="match status" value="1"/>
</dbReference>
<dbReference type="EMBL" id="JAATJV010370418">
    <property type="protein sequence ID" value="MBZ3879898.1"/>
    <property type="molecule type" value="Genomic_DNA"/>
</dbReference>
<evidence type="ECO:0000256" key="13">
    <source>
        <dbReference type="PIRSR" id="PIRSR038001-1"/>
    </source>
</evidence>
<evidence type="ECO:0000256" key="8">
    <source>
        <dbReference type="ARBA" id="ARBA00055928"/>
    </source>
</evidence>
<dbReference type="InterPro" id="IPR002138">
    <property type="entry name" value="Pept_C14_p10"/>
</dbReference>
<dbReference type="InterPro" id="IPR016129">
    <property type="entry name" value="Caspase_his_AS"/>
</dbReference>
<dbReference type="PRINTS" id="PR00376">
    <property type="entry name" value="IL1BCENZYME"/>
</dbReference>
<dbReference type="GO" id="GO:0006508">
    <property type="term" value="P:proteolysis"/>
    <property type="evidence" value="ECO:0007669"/>
    <property type="project" value="UniProtKB-KW"/>
</dbReference>
<evidence type="ECO:0000256" key="4">
    <source>
        <dbReference type="ARBA" id="ARBA00022801"/>
    </source>
</evidence>
<dbReference type="PANTHER" id="PTHR47901:SF7">
    <property type="entry name" value="CASPASE 2"/>
    <property type="match status" value="1"/>
</dbReference>
<keyword evidence="4" id="KW-0378">Hydrolase</keyword>
<dbReference type="Pfam" id="PF00619">
    <property type="entry name" value="CARD"/>
    <property type="match status" value="1"/>
</dbReference>
<evidence type="ECO:0000256" key="2">
    <source>
        <dbReference type="ARBA" id="ARBA00022670"/>
    </source>
</evidence>
<evidence type="ECO:0000259" key="15">
    <source>
        <dbReference type="PROSITE" id="PS50207"/>
    </source>
</evidence>
<dbReference type="Proteomes" id="UP001166674">
    <property type="component" value="Unassembled WGS sequence"/>
</dbReference>
<dbReference type="PROSITE" id="PS50207">
    <property type="entry name" value="CASPASE_P10"/>
    <property type="match status" value="1"/>
</dbReference>
<dbReference type="FunFam" id="3.30.70.1470:FF:000001">
    <property type="entry name" value="Putative caspase-2"/>
    <property type="match status" value="1"/>
</dbReference>
<dbReference type="GO" id="GO:0004197">
    <property type="term" value="F:cysteine-type endopeptidase activity"/>
    <property type="evidence" value="ECO:0007669"/>
    <property type="project" value="InterPro"/>
</dbReference>
<dbReference type="Gene3D" id="3.40.50.1460">
    <property type="match status" value="1"/>
</dbReference>
<feature type="active site" evidence="13">
    <location>
        <position position="260"/>
    </location>
</feature>
<dbReference type="CDD" id="cd00032">
    <property type="entry name" value="CASc"/>
    <property type="match status" value="1"/>
</dbReference>
<dbReference type="SMART" id="SM00114">
    <property type="entry name" value="CARD"/>
    <property type="match status" value="1"/>
</dbReference>
<reference evidence="18" key="1">
    <citation type="submission" date="2020-03" db="EMBL/GenBank/DDBJ databases">
        <title>Studies in the Genomics of Life Span.</title>
        <authorList>
            <person name="Glass D."/>
        </authorList>
    </citation>
    <scope>NUCLEOTIDE SEQUENCE</scope>
    <source>
        <strain evidence="18">SUZIE</strain>
        <tissue evidence="18">Muscle</tissue>
    </source>
</reference>
<evidence type="ECO:0000259" key="17">
    <source>
        <dbReference type="PROSITE" id="PS50209"/>
    </source>
</evidence>
<dbReference type="PIRSF" id="PIRSF038001">
    <property type="entry name" value="Caspase_ICE"/>
    <property type="match status" value="1"/>
</dbReference>